<dbReference type="Proteomes" id="UP000240996">
    <property type="component" value="Unassembled WGS sequence"/>
</dbReference>
<reference evidence="2 3" key="1">
    <citation type="submission" date="2018-04" db="EMBL/GenBank/DDBJ databases">
        <title>Genomic Encyclopedia of Type Strains, Phase III (KMG-III): the genomes of soil and plant-associated and newly described type strains.</title>
        <authorList>
            <person name="Whitman W."/>
        </authorList>
    </citation>
    <scope>NUCLEOTIDE SEQUENCE [LARGE SCALE GENOMIC DNA]</scope>
    <source>
        <strain evidence="2 3">NW12</strain>
    </source>
</reference>
<evidence type="ECO:0000313" key="3">
    <source>
        <dbReference type="Proteomes" id="UP000240996"/>
    </source>
</evidence>
<dbReference type="AlphaFoldDB" id="A0A2T4YLK7"/>
<accession>A0A2T4YLK7</accession>
<organism evidence="2 3">
    <name type="scientific">Sphingomonas aerolata</name>
    <dbReference type="NCBI Taxonomy" id="185951"/>
    <lineage>
        <taxon>Bacteria</taxon>
        <taxon>Pseudomonadati</taxon>
        <taxon>Pseudomonadota</taxon>
        <taxon>Alphaproteobacteria</taxon>
        <taxon>Sphingomonadales</taxon>
        <taxon>Sphingomonadaceae</taxon>
        <taxon>Sphingomonas</taxon>
    </lineage>
</organism>
<evidence type="ECO:0000256" key="1">
    <source>
        <dbReference type="SAM" id="MobiDB-lite"/>
    </source>
</evidence>
<comment type="caution">
    <text evidence="2">The sequence shown here is derived from an EMBL/GenBank/DDBJ whole genome shotgun (WGS) entry which is preliminary data.</text>
</comment>
<dbReference type="EMBL" id="PZZN01000004">
    <property type="protein sequence ID" value="PTM44139.1"/>
    <property type="molecule type" value="Genomic_DNA"/>
</dbReference>
<gene>
    <name evidence="2" type="ORF">C8J24_3413</name>
</gene>
<feature type="region of interest" description="Disordered" evidence="1">
    <location>
        <begin position="221"/>
        <end position="245"/>
    </location>
</feature>
<sequence>MPKPATSISARERGAQIAPARGDVPRDVAGQHVERDVAAREDRLIEVPHVEPRTQFGLGARALRDDLGLSDLVATGLTRPGAIALDLAHRVAHRQSGRGDELAQRLFARPAHRMDPGIDHQPYRTPRQPHEIAEPPRRIAVIQAKLIGKLFGIERPALGIGVERQHRSDQRQLLRIFPLPDMPGNALVEYQIGDRDAVVDRGIAQIDPDLARDRSVERARPAIGGGCPRLLRERHPPDLEPGGHQRAERLRQARADRIDPALHIGDDLLPAGIVVREGDVGPTLQFGRALRHRPFGQPEALEDSVHPRLQLDELRTPERMDLRRAPPRRRSCAQPPAIPGRAMGARSQPSDVGCDRALRGELRDLPLERRDDGIAHDLCRTPGPVAGDRLRLARERPDQRTIDRRRLGQRTSHSSQRLVEQEAGRDQPLLACGAHPARLVIELFRHRRDPREIGLGVRRSAQRLIAVEQLRHVEPGADILDDGIGRVAPVSDRRDAVRQRHPVQRGLECALRHRDAGQRRLIDPVAR</sequence>
<evidence type="ECO:0000313" key="2">
    <source>
        <dbReference type="EMBL" id="PTM44139.1"/>
    </source>
</evidence>
<feature type="compositionally biased region" description="Polar residues" evidence="1">
    <location>
        <begin position="409"/>
        <end position="418"/>
    </location>
</feature>
<name>A0A2T4YLK7_9SPHN</name>
<keyword evidence="3" id="KW-1185">Reference proteome</keyword>
<feature type="region of interest" description="Disordered" evidence="1">
    <location>
        <begin position="324"/>
        <end position="352"/>
    </location>
</feature>
<proteinExistence type="predicted"/>
<feature type="region of interest" description="Disordered" evidence="1">
    <location>
        <begin position="395"/>
        <end position="422"/>
    </location>
</feature>
<feature type="compositionally biased region" description="Basic and acidic residues" evidence="1">
    <location>
        <begin position="395"/>
        <end position="406"/>
    </location>
</feature>
<feature type="compositionally biased region" description="Basic and acidic residues" evidence="1">
    <location>
        <begin position="230"/>
        <end position="245"/>
    </location>
</feature>
<protein>
    <submittedName>
        <fullName evidence="2">Uncharacterized protein</fullName>
    </submittedName>
</protein>
<feature type="region of interest" description="Disordered" evidence="1">
    <location>
        <begin position="1"/>
        <end position="23"/>
    </location>
</feature>